<reference evidence="1 2" key="1">
    <citation type="submission" date="2018-05" db="EMBL/GenBank/DDBJ databases">
        <title>Genetic diversity of glacier-inhabiting Cryobacterium bacteria in China and description of Cryobacterium mengkeensis sp. nov. and Arthrobacter glacialis sp. nov.</title>
        <authorList>
            <person name="Liu Q."/>
            <person name="Xin Y.-H."/>
        </authorList>
    </citation>
    <scope>NUCLEOTIDE SEQUENCE [LARGE SCALE GENOMIC DNA]</scope>
    <source>
        <strain evidence="1 2">LI2</strain>
    </source>
</reference>
<accession>A0A2V5L696</accession>
<evidence type="ECO:0000313" key="1">
    <source>
        <dbReference type="EMBL" id="PYI65714.1"/>
    </source>
</evidence>
<evidence type="ECO:0008006" key="3">
    <source>
        <dbReference type="Google" id="ProtNLM"/>
    </source>
</evidence>
<comment type="caution">
    <text evidence="1">The sequence shown here is derived from an EMBL/GenBank/DDBJ whole genome shotgun (WGS) entry which is preliminary data.</text>
</comment>
<keyword evidence="2" id="KW-1185">Reference proteome</keyword>
<gene>
    <name evidence="1" type="ORF">CVV68_16855</name>
</gene>
<proteinExistence type="predicted"/>
<evidence type="ECO:0000313" key="2">
    <source>
        <dbReference type="Proteomes" id="UP000247832"/>
    </source>
</evidence>
<dbReference type="AlphaFoldDB" id="A0A2V5L696"/>
<name>A0A2V5L696_9MICC</name>
<dbReference type="RefSeq" id="WP_110502168.1">
    <property type="nucleotide sequence ID" value="NZ_QJVD01000021.1"/>
</dbReference>
<dbReference type="EMBL" id="QJVD01000021">
    <property type="protein sequence ID" value="PYI65714.1"/>
    <property type="molecule type" value="Genomic_DNA"/>
</dbReference>
<dbReference type="Proteomes" id="UP000247832">
    <property type="component" value="Unassembled WGS sequence"/>
</dbReference>
<protein>
    <recommendedName>
        <fullName evidence="3">YtxH domain-containing protein</fullName>
    </recommendedName>
</protein>
<sequence>MKAKVTFLAGMATGYVLGAKAGTQRYEELKHVAAKLWRSEPVQGSVSVVEDTLGKDAAKTSKKVKAKVARGLRRRAKKARR</sequence>
<dbReference type="OrthoDB" id="5125216at2"/>
<organism evidence="1 2">
    <name type="scientific">Arthrobacter livingstonensis</name>
    <dbReference type="NCBI Taxonomy" id="670078"/>
    <lineage>
        <taxon>Bacteria</taxon>
        <taxon>Bacillati</taxon>
        <taxon>Actinomycetota</taxon>
        <taxon>Actinomycetes</taxon>
        <taxon>Micrococcales</taxon>
        <taxon>Micrococcaceae</taxon>
        <taxon>Arthrobacter</taxon>
    </lineage>
</organism>